<dbReference type="InterPro" id="IPR029057">
    <property type="entry name" value="PRTase-like"/>
</dbReference>
<dbReference type="Gene3D" id="3.40.50.2020">
    <property type="match status" value="1"/>
</dbReference>
<dbReference type="PANTHER" id="PTHR47505">
    <property type="entry name" value="DNA UTILIZATION PROTEIN YHGH"/>
    <property type="match status" value="1"/>
</dbReference>
<dbReference type="Proteomes" id="UP000319671">
    <property type="component" value="Unassembled WGS sequence"/>
</dbReference>
<evidence type="ECO:0000313" key="4">
    <source>
        <dbReference type="EMBL" id="TWD97429.1"/>
    </source>
</evidence>
<name>A0A561D1T1_9BACI</name>
<dbReference type="Pfam" id="PF00156">
    <property type="entry name" value="Pribosyltran"/>
    <property type="match status" value="1"/>
</dbReference>
<feature type="domain" description="Double zinc ribbon" evidence="3">
    <location>
        <begin position="8"/>
        <end position="73"/>
    </location>
</feature>
<protein>
    <submittedName>
        <fullName evidence="4">Competence protein ComFC</fullName>
    </submittedName>
</protein>
<keyword evidence="5" id="KW-1185">Reference proteome</keyword>
<dbReference type="PANTHER" id="PTHR47505:SF1">
    <property type="entry name" value="DNA UTILIZATION PROTEIN YHGH"/>
    <property type="match status" value="1"/>
</dbReference>
<evidence type="ECO:0000313" key="5">
    <source>
        <dbReference type="Proteomes" id="UP000319671"/>
    </source>
</evidence>
<evidence type="ECO:0000256" key="1">
    <source>
        <dbReference type="ARBA" id="ARBA00008007"/>
    </source>
</evidence>
<dbReference type="InterPro" id="IPR051910">
    <property type="entry name" value="ComF/GntX_DNA_util-trans"/>
</dbReference>
<dbReference type="AlphaFoldDB" id="A0A561D1T1"/>
<evidence type="ECO:0000259" key="3">
    <source>
        <dbReference type="Pfam" id="PF18912"/>
    </source>
</evidence>
<gene>
    <name evidence="4" type="ORF">FB550_11034</name>
</gene>
<dbReference type="CDD" id="cd06223">
    <property type="entry name" value="PRTases_typeI"/>
    <property type="match status" value="1"/>
</dbReference>
<reference evidence="4 5" key="1">
    <citation type="submission" date="2019-06" db="EMBL/GenBank/DDBJ databases">
        <title>Sorghum-associated microbial communities from plants grown in Nebraska, USA.</title>
        <authorList>
            <person name="Schachtman D."/>
        </authorList>
    </citation>
    <scope>NUCLEOTIDE SEQUENCE [LARGE SCALE GENOMIC DNA]</scope>
    <source>
        <strain evidence="4 5">2482</strain>
    </source>
</reference>
<evidence type="ECO:0000259" key="2">
    <source>
        <dbReference type="Pfam" id="PF00156"/>
    </source>
</evidence>
<dbReference type="Pfam" id="PF18912">
    <property type="entry name" value="DZR_2"/>
    <property type="match status" value="1"/>
</dbReference>
<dbReference type="EMBL" id="VIVN01000010">
    <property type="protein sequence ID" value="TWD97429.1"/>
    <property type="molecule type" value="Genomic_DNA"/>
</dbReference>
<accession>A0A561D1T1</accession>
<dbReference type="SUPFAM" id="SSF53271">
    <property type="entry name" value="PRTase-like"/>
    <property type="match status" value="1"/>
</dbReference>
<dbReference type="RefSeq" id="WP_144566660.1">
    <property type="nucleotide sequence ID" value="NZ_VIVN01000010.1"/>
</dbReference>
<organism evidence="4 5">
    <name type="scientific">Neobacillus bataviensis</name>
    <dbReference type="NCBI Taxonomy" id="220685"/>
    <lineage>
        <taxon>Bacteria</taxon>
        <taxon>Bacillati</taxon>
        <taxon>Bacillota</taxon>
        <taxon>Bacilli</taxon>
        <taxon>Bacillales</taxon>
        <taxon>Bacillaceae</taxon>
        <taxon>Neobacillus</taxon>
    </lineage>
</organism>
<sequence length="238" mass="27593">MTIFQQDRCLYCHNVIAPKIGWIALFSKEKEQLLCPTCEEKLEEIKGETCRICSRPFHHLNEQFRDGDLCHDCTRWEEDPDWQGFLERNHSLYLYNDFLKELIATYKFRGDYVLAKIFAELFKKEIAKIKPDLLVPIPLSEERLYERGFNQATAIISLAGFPSVELLTRIHSEKQSKKSRAERIHIPQVFKVDPDCELEGKRVLLVDDIYTTGSTLRHAAKLLKMAGAASIQSFTIAR</sequence>
<feature type="domain" description="Phosphoribosyltransferase" evidence="2">
    <location>
        <begin position="115"/>
        <end position="237"/>
    </location>
</feature>
<dbReference type="InterPro" id="IPR044005">
    <property type="entry name" value="DZR_2"/>
</dbReference>
<comment type="caution">
    <text evidence="4">The sequence shown here is derived from an EMBL/GenBank/DDBJ whole genome shotgun (WGS) entry which is preliminary data.</text>
</comment>
<proteinExistence type="inferred from homology"/>
<dbReference type="InterPro" id="IPR000836">
    <property type="entry name" value="PRTase_dom"/>
</dbReference>
<comment type="similarity">
    <text evidence="1">Belongs to the ComF/GntX family.</text>
</comment>